<accession>A0A8H9NY15</accession>
<sequence length="160" mass="18064">SEGWTTYNGMVTHRSSSGRFSNRSPDFVIHISNGNGIDKYLILDAKYTSTDKAFLHYLPELTLKYLHGLHSISDANSSIIGLIILNPDEKLLIRDFHNSSFDIYSDRPAMPFLLCATISPGEEYISNNCFQHSLLKMVTLMEQRVNTEGQGRYLMNVLSA</sequence>
<dbReference type="AlphaFoldDB" id="A0A8H9NY15"/>
<dbReference type="Proteomes" id="UP000864563">
    <property type="component" value="Unassembled WGS sequence"/>
</dbReference>
<protein>
    <submittedName>
        <fullName evidence="1">DUF2357 domain-containing protein</fullName>
    </submittedName>
</protein>
<dbReference type="EMBL" id="DACSDU010000016">
    <property type="protein sequence ID" value="HAT1587267.1"/>
    <property type="molecule type" value="Genomic_DNA"/>
</dbReference>
<name>A0A8H9NY15_9ENTR</name>
<reference evidence="1" key="1">
    <citation type="journal article" date="2018" name="Genome Biol.">
        <title>SKESA: strategic k-mer extension for scrupulous assemblies.</title>
        <authorList>
            <person name="Souvorov A."/>
            <person name="Agarwala R."/>
            <person name="Lipman D.J."/>
        </authorList>
    </citation>
    <scope>NUCLEOTIDE SEQUENCE</scope>
    <source>
        <strain evidence="1">YDC697-2</strain>
    </source>
</reference>
<comment type="caution">
    <text evidence="1">The sequence shown here is derived from an EMBL/GenBank/DDBJ whole genome shotgun (WGS) entry which is preliminary data.</text>
</comment>
<organism evidence="1">
    <name type="scientific">Citrobacter farmeri</name>
    <dbReference type="NCBI Taxonomy" id="67824"/>
    <lineage>
        <taxon>Bacteria</taxon>
        <taxon>Pseudomonadati</taxon>
        <taxon>Pseudomonadota</taxon>
        <taxon>Gammaproteobacteria</taxon>
        <taxon>Enterobacterales</taxon>
        <taxon>Enterobacteriaceae</taxon>
        <taxon>Citrobacter</taxon>
    </lineage>
</organism>
<gene>
    <name evidence="1" type="ORF">I8Y00_003646</name>
</gene>
<evidence type="ECO:0000313" key="1">
    <source>
        <dbReference type="EMBL" id="HAT1587267.1"/>
    </source>
</evidence>
<feature type="non-terminal residue" evidence="1">
    <location>
        <position position="1"/>
    </location>
</feature>
<proteinExistence type="predicted"/>
<reference evidence="1" key="2">
    <citation type="submission" date="2020-11" db="EMBL/GenBank/DDBJ databases">
        <authorList>
            <consortium name="NCBI Pathogen Detection Project"/>
        </authorList>
    </citation>
    <scope>NUCLEOTIDE SEQUENCE</scope>
    <source>
        <strain evidence="1">YDC697-2</strain>
    </source>
</reference>